<proteinExistence type="predicted"/>
<evidence type="ECO:0000313" key="3">
    <source>
        <dbReference type="EMBL" id="GGE27869.1"/>
    </source>
</evidence>
<gene>
    <name evidence="3" type="ORF">GCM10011391_02940</name>
</gene>
<reference evidence="3" key="2">
    <citation type="submission" date="2020-09" db="EMBL/GenBank/DDBJ databases">
        <authorList>
            <person name="Sun Q."/>
            <person name="Zhou Y."/>
        </authorList>
    </citation>
    <scope>NUCLEOTIDE SEQUENCE</scope>
    <source>
        <strain evidence="3">CGMCC 1.15371</strain>
    </source>
</reference>
<evidence type="ECO:0000256" key="1">
    <source>
        <dbReference type="ARBA" id="ARBA00023125"/>
    </source>
</evidence>
<dbReference type="Gene3D" id="1.10.260.40">
    <property type="entry name" value="lambda repressor-like DNA-binding domains"/>
    <property type="match status" value="1"/>
</dbReference>
<organism evidence="3 4">
    <name type="scientific">Pullulanibacillus camelliae</name>
    <dbReference type="NCBI Taxonomy" id="1707096"/>
    <lineage>
        <taxon>Bacteria</taxon>
        <taxon>Bacillati</taxon>
        <taxon>Bacillota</taxon>
        <taxon>Bacilli</taxon>
        <taxon>Bacillales</taxon>
        <taxon>Sporolactobacillaceae</taxon>
        <taxon>Pullulanibacillus</taxon>
    </lineage>
</organism>
<keyword evidence="4" id="KW-1185">Reference proteome</keyword>
<dbReference type="InterPro" id="IPR001387">
    <property type="entry name" value="Cro/C1-type_HTH"/>
</dbReference>
<dbReference type="RefSeq" id="WP_188688116.1">
    <property type="nucleotide sequence ID" value="NZ_BMIR01000001.1"/>
</dbReference>
<dbReference type="GO" id="GO:0003677">
    <property type="term" value="F:DNA binding"/>
    <property type="evidence" value="ECO:0007669"/>
    <property type="project" value="UniProtKB-KW"/>
</dbReference>
<dbReference type="InterPro" id="IPR050807">
    <property type="entry name" value="TransReg_Diox_bact_type"/>
</dbReference>
<keyword evidence="1" id="KW-0238">DNA-binding</keyword>
<dbReference type="GO" id="GO:0003700">
    <property type="term" value="F:DNA-binding transcription factor activity"/>
    <property type="evidence" value="ECO:0007669"/>
    <property type="project" value="TreeGrafter"/>
</dbReference>
<dbReference type="GO" id="GO:0005829">
    <property type="term" value="C:cytosol"/>
    <property type="evidence" value="ECO:0007669"/>
    <property type="project" value="TreeGrafter"/>
</dbReference>
<dbReference type="PANTHER" id="PTHR46797">
    <property type="entry name" value="HTH-TYPE TRANSCRIPTIONAL REGULATOR"/>
    <property type="match status" value="1"/>
</dbReference>
<dbReference type="SMART" id="SM00530">
    <property type="entry name" value="HTH_XRE"/>
    <property type="match status" value="1"/>
</dbReference>
<dbReference type="Proteomes" id="UP000628775">
    <property type="component" value="Unassembled WGS sequence"/>
</dbReference>
<dbReference type="PROSITE" id="PS50943">
    <property type="entry name" value="HTH_CROC1"/>
    <property type="match status" value="1"/>
</dbReference>
<dbReference type="SUPFAM" id="SSF47413">
    <property type="entry name" value="lambda repressor-like DNA-binding domains"/>
    <property type="match status" value="1"/>
</dbReference>
<dbReference type="EMBL" id="BMIR01000001">
    <property type="protein sequence ID" value="GGE27869.1"/>
    <property type="molecule type" value="Genomic_DNA"/>
</dbReference>
<sequence length="106" mass="12248">MENLNIGEKLRLLRKTVPLTTKELAERVNVSQSYISRFENNRAIPDVDMLAKILEALGTDLTSFFSHDVNELTDDYIQLINTAKTLSREERIKLNEFLKVMKGSYQ</sequence>
<dbReference type="AlphaFoldDB" id="A0A8J2VJT8"/>
<accession>A0A8J2VJT8</accession>
<comment type="caution">
    <text evidence="3">The sequence shown here is derived from an EMBL/GenBank/DDBJ whole genome shotgun (WGS) entry which is preliminary data.</text>
</comment>
<evidence type="ECO:0000259" key="2">
    <source>
        <dbReference type="PROSITE" id="PS50943"/>
    </source>
</evidence>
<evidence type="ECO:0000313" key="4">
    <source>
        <dbReference type="Proteomes" id="UP000628775"/>
    </source>
</evidence>
<protein>
    <recommendedName>
        <fullName evidence="2">HTH cro/C1-type domain-containing protein</fullName>
    </recommendedName>
</protein>
<dbReference type="InterPro" id="IPR010982">
    <property type="entry name" value="Lambda_DNA-bd_dom_sf"/>
</dbReference>
<dbReference type="CDD" id="cd00093">
    <property type="entry name" value="HTH_XRE"/>
    <property type="match status" value="1"/>
</dbReference>
<feature type="domain" description="HTH cro/C1-type" evidence="2">
    <location>
        <begin position="10"/>
        <end position="64"/>
    </location>
</feature>
<dbReference type="Pfam" id="PF01381">
    <property type="entry name" value="HTH_3"/>
    <property type="match status" value="1"/>
</dbReference>
<reference evidence="3" key="1">
    <citation type="journal article" date="2014" name="Int. J. Syst. Evol. Microbiol.">
        <title>Complete genome sequence of Corynebacterium casei LMG S-19264T (=DSM 44701T), isolated from a smear-ripened cheese.</title>
        <authorList>
            <consortium name="US DOE Joint Genome Institute (JGI-PGF)"/>
            <person name="Walter F."/>
            <person name="Albersmeier A."/>
            <person name="Kalinowski J."/>
            <person name="Ruckert C."/>
        </authorList>
    </citation>
    <scope>NUCLEOTIDE SEQUENCE</scope>
    <source>
        <strain evidence="3">CGMCC 1.15371</strain>
    </source>
</reference>
<dbReference type="PANTHER" id="PTHR46797:SF2">
    <property type="entry name" value="TRANSCRIPTIONAL REGULATOR"/>
    <property type="match status" value="1"/>
</dbReference>
<name>A0A8J2VJT8_9BACL</name>